<protein>
    <submittedName>
        <fullName evidence="2">Uncharacterized protein</fullName>
    </submittedName>
</protein>
<dbReference type="EMBL" id="KV921631">
    <property type="protein sequence ID" value="ORE12613.1"/>
    <property type="molecule type" value="Genomic_DNA"/>
</dbReference>
<organism evidence="2 3">
    <name type="scientific">Rhizopus microsporus</name>
    <dbReference type="NCBI Taxonomy" id="58291"/>
    <lineage>
        <taxon>Eukaryota</taxon>
        <taxon>Fungi</taxon>
        <taxon>Fungi incertae sedis</taxon>
        <taxon>Mucoromycota</taxon>
        <taxon>Mucoromycotina</taxon>
        <taxon>Mucoromycetes</taxon>
        <taxon>Mucorales</taxon>
        <taxon>Mucorineae</taxon>
        <taxon>Rhizopodaceae</taxon>
        <taxon>Rhizopus</taxon>
    </lineage>
</organism>
<accession>A0A1X0RKJ8</accession>
<sequence length="137" mass="15005">MRHFDQCERTENNLICSSATRTKIPRLIDTHVHRQYDSTEACEEVRGNNIHVASNAKLGNTASHHDQPADGKILSYTGSQECPSGLPQQKEEITVGMDPSKALLSNDSTTLGQNDDRCVCDQGEQTTGKVLEFSTGS</sequence>
<name>A0A1X0RKJ8_RHIZD</name>
<dbReference type="Proteomes" id="UP000242381">
    <property type="component" value="Unassembled WGS sequence"/>
</dbReference>
<dbReference type="AlphaFoldDB" id="A0A1X0RKJ8"/>
<reference evidence="2 3" key="1">
    <citation type="journal article" date="2016" name="Proc. Natl. Acad. Sci. U.S.A.">
        <title>Lipid metabolic changes in an early divergent fungus govern the establishment of a mutualistic symbiosis with endobacteria.</title>
        <authorList>
            <person name="Lastovetsky O.A."/>
            <person name="Gaspar M.L."/>
            <person name="Mondo S.J."/>
            <person name="LaButti K.M."/>
            <person name="Sandor L."/>
            <person name="Grigoriev I.V."/>
            <person name="Henry S.A."/>
            <person name="Pawlowska T.E."/>
        </authorList>
    </citation>
    <scope>NUCLEOTIDE SEQUENCE [LARGE SCALE GENOMIC DNA]</scope>
    <source>
        <strain evidence="2 3">ATCC 11559</strain>
    </source>
</reference>
<evidence type="ECO:0000313" key="3">
    <source>
        <dbReference type="Proteomes" id="UP000242381"/>
    </source>
</evidence>
<proteinExistence type="predicted"/>
<evidence type="ECO:0000313" key="2">
    <source>
        <dbReference type="EMBL" id="ORE12613.1"/>
    </source>
</evidence>
<gene>
    <name evidence="2" type="ORF">BCV71DRAFT_280573</name>
</gene>
<feature type="region of interest" description="Disordered" evidence="1">
    <location>
        <begin position="56"/>
        <end position="86"/>
    </location>
</feature>
<evidence type="ECO:0000256" key="1">
    <source>
        <dbReference type="SAM" id="MobiDB-lite"/>
    </source>
</evidence>